<dbReference type="GO" id="GO:0016702">
    <property type="term" value="F:oxidoreductase activity, acting on single donors with incorporation of molecular oxygen, incorporation of two atoms of oxygen"/>
    <property type="evidence" value="ECO:0007669"/>
    <property type="project" value="InterPro"/>
</dbReference>
<organism evidence="5 6">
    <name type="scientific">Trichoplax adhaerens</name>
    <name type="common">Trichoplax reptans</name>
    <dbReference type="NCBI Taxonomy" id="10228"/>
    <lineage>
        <taxon>Eukaryota</taxon>
        <taxon>Metazoa</taxon>
        <taxon>Placozoa</taxon>
        <taxon>Uniplacotomia</taxon>
        <taxon>Trichoplacea</taxon>
        <taxon>Trichoplacidae</taxon>
        <taxon>Trichoplax</taxon>
    </lineage>
</organism>
<name>B3RR85_TRIAD</name>
<keyword evidence="6" id="KW-1185">Reference proteome</keyword>
<dbReference type="InterPro" id="IPR013819">
    <property type="entry name" value="LipOase_C"/>
</dbReference>
<feature type="domain" description="Lipoxygenase" evidence="4">
    <location>
        <begin position="1"/>
        <end position="161"/>
    </location>
</feature>
<proteinExistence type="predicted"/>
<reference evidence="5 6" key="1">
    <citation type="journal article" date="2008" name="Nature">
        <title>The Trichoplax genome and the nature of placozoans.</title>
        <authorList>
            <person name="Srivastava M."/>
            <person name="Begovic E."/>
            <person name="Chapman J."/>
            <person name="Putnam N.H."/>
            <person name="Hellsten U."/>
            <person name="Kawashima T."/>
            <person name="Kuo A."/>
            <person name="Mitros T."/>
            <person name="Salamov A."/>
            <person name="Carpenter M.L."/>
            <person name="Signorovitch A.Y."/>
            <person name="Moreno M.A."/>
            <person name="Kamm K."/>
            <person name="Grimwood J."/>
            <person name="Schmutz J."/>
            <person name="Shapiro H."/>
            <person name="Grigoriev I.V."/>
            <person name="Buss L.W."/>
            <person name="Schierwater B."/>
            <person name="Dellaporta S.L."/>
            <person name="Rokhsar D.S."/>
        </authorList>
    </citation>
    <scope>NUCLEOTIDE SEQUENCE [LARGE SCALE GENOMIC DNA]</scope>
    <source>
        <strain evidence="5 6">Grell-BS-1999</strain>
    </source>
</reference>
<evidence type="ECO:0000259" key="4">
    <source>
        <dbReference type="PROSITE" id="PS51393"/>
    </source>
</evidence>
<dbReference type="GO" id="GO:0046872">
    <property type="term" value="F:metal ion binding"/>
    <property type="evidence" value="ECO:0007669"/>
    <property type="project" value="UniProtKB-KW"/>
</dbReference>
<dbReference type="OrthoDB" id="407298at2759"/>
<dbReference type="GeneID" id="6751513"/>
<evidence type="ECO:0000256" key="1">
    <source>
        <dbReference type="ARBA" id="ARBA00022723"/>
    </source>
</evidence>
<dbReference type="KEGG" id="tad:TRIADDRAFT_54145"/>
<protein>
    <recommendedName>
        <fullName evidence="4">Lipoxygenase domain-containing protein</fullName>
    </recommendedName>
</protein>
<dbReference type="Gene3D" id="3.10.450.60">
    <property type="match status" value="1"/>
</dbReference>
<dbReference type="CTD" id="6751513"/>
<sequence>MRRERYVLDLKFPGFPIQVKQLPREEMFNEVYSNEIFCEKVGKVLTDAAIGWVYGSWSSLPDISSIYRDGTDFHTPSGQFAWDQNIHFTNQRLQGVNPVVLELCTAILSAFKVTNNMIKPFLEGNTLDQAIKTKKMFIYDLTMLQNVPVGGSQENKELINS</sequence>
<dbReference type="SUPFAM" id="SSF48484">
    <property type="entry name" value="Lipoxigenase"/>
    <property type="match status" value="1"/>
</dbReference>
<accession>B3RR85</accession>
<evidence type="ECO:0000313" key="5">
    <source>
        <dbReference type="EMBL" id="EDV26831.1"/>
    </source>
</evidence>
<gene>
    <name evidence="5" type="ORF">TRIADDRAFT_54145</name>
</gene>
<dbReference type="InParanoid" id="B3RR85"/>
<dbReference type="InterPro" id="IPR036226">
    <property type="entry name" value="LipOase_C_sf"/>
</dbReference>
<dbReference type="InterPro" id="IPR000907">
    <property type="entry name" value="LipOase"/>
</dbReference>
<dbReference type="Proteomes" id="UP000009022">
    <property type="component" value="Unassembled WGS sequence"/>
</dbReference>
<dbReference type="EMBL" id="DS985243">
    <property type="protein sequence ID" value="EDV26831.1"/>
    <property type="molecule type" value="Genomic_DNA"/>
</dbReference>
<keyword evidence="1" id="KW-0479">Metal-binding</keyword>
<keyword evidence="2" id="KW-0223">Dioxygenase</keyword>
<dbReference type="PANTHER" id="PTHR11771">
    <property type="entry name" value="LIPOXYGENASE"/>
    <property type="match status" value="1"/>
</dbReference>
<keyword evidence="3" id="KW-0560">Oxidoreductase</keyword>
<evidence type="ECO:0000313" key="6">
    <source>
        <dbReference type="Proteomes" id="UP000009022"/>
    </source>
</evidence>
<dbReference type="RefSeq" id="XP_002110827.1">
    <property type="nucleotide sequence ID" value="XM_002110791.1"/>
</dbReference>
<dbReference type="HOGENOM" id="CLU_1645901_0_0_1"/>
<evidence type="ECO:0000256" key="2">
    <source>
        <dbReference type="ARBA" id="ARBA00022964"/>
    </source>
</evidence>
<evidence type="ECO:0000256" key="3">
    <source>
        <dbReference type="ARBA" id="ARBA00023002"/>
    </source>
</evidence>
<dbReference type="PROSITE" id="PS51393">
    <property type="entry name" value="LIPOXYGENASE_3"/>
    <property type="match status" value="1"/>
</dbReference>
<dbReference type="STRING" id="10228.B3RR85"/>
<dbReference type="GO" id="GO:0034440">
    <property type="term" value="P:lipid oxidation"/>
    <property type="evidence" value="ECO:0007669"/>
    <property type="project" value="InterPro"/>
</dbReference>
<dbReference type="AlphaFoldDB" id="B3RR85"/>